<comment type="similarity">
    <text evidence="2 11">Belongs to the class I-like SAM-binding methyltransferase superfamily. RsmB/NOP family.</text>
</comment>
<gene>
    <name evidence="16" type="ORF">NLJ89_g448</name>
</gene>
<comment type="similarity">
    <text evidence="13">Belongs to the aldehyde dehydrogenase family.</text>
</comment>
<dbReference type="SUPFAM" id="SSF53335">
    <property type="entry name" value="S-adenosyl-L-methionine-dependent methyltransferases"/>
    <property type="match status" value="1"/>
</dbReference>
<evidence type="ECO:0000256" key="3">
    <source>
        <dbReference type="ARBA" id="ARBA00022555"/>
    </source>
</evidence>
<dbReference type="InterPro" id="IPR016160">
    <property type="entry name" value="Ald_DH_CS_CYS"/>
</dbReference>
<dbReference type="GO" id="GO:0005737">
    <property type="term" value="C:cytoplasm"/>
    <property type="evidence" value="ECO:0007669"/>
    <property type="project" value="TreeGrafter"/>
</dbReference>
<feature type="active site" description="Nucleophile" evidence="11">
    <location>
        <position position="773"/>
    </location>
</feature>
<evidence type="ECO:0000256" key="8">
    <source>
        <dbReference type="ARBA" id="ARBA00022884"/>
    </source>
</evidence>
<feature type="binding site" evidence="11">
    <location>
        <position position="664"/>
    </location>
    <ligand>
        <name>S-adenosyl-L-methionine</name>
        <dbReference type="ChEBI" id="CHEBI:59789"/>
    </ligand>
</feature>
<keyword evidence="9 13" id="KW-0560">Oxidoreductase</keyword>
<evidence type="ECO:0000256" key="11">
    <source>
        <dbReference type="PROSITE-ProRule" id="PRU01023"/>
    </source>
</evidence>
<dbReference type="InterPro" id="IPR001678">
    <property type="entry name" value="MeTrfase_RsmB-F_NOP2_dom"/>
</dbReference>
<keyword evidence="7" id="KW-0819">tRNA processing</keyword>
<keyword evidence="8 11" id="KW-0694">RNA-binding</keyword>
<dbReference type="EMBL" id="JANKHO010000017">
    <property type="protein sequence ID" value="KAJ3517530.1"/>
    <property type="molecule type" value="Genomic_DNA"/>
</dbReference>
<keyword evidence="5 11" id="KW-0808">Transferase</keyword>
<dbReference type="PROSITE" id="PS00687">
    <property type="entry name" value="ALDEHYDE_DEHYDR_GLU"/>
    <property type="match status" value="1"/>
</dbReference>
<keyword evidence="4 11" id="KW-0489">Methyltransferase</keyword>
<evidence type="ECO:0000313" key="17">
    <source>
        <dbReference type="Proteomes" id="UP001148786"/>
    </source>
</evidence>
<reference evidence="16" key="1">
    <citation type="submission" date="2022-07" db="EMBL/GenBank/DDBJ databases">
        <title>Genome Sequence of Agrocybe chaxingu.</title>
        <authorList>
            <person name="Buettner E."/>
        </authorList>
    </citation>
    <scope>NUCLEOTIDE SEQUENCE</scope>
    <source>
        <strain evidence="16">MP-N11</strain>
    </source>
</reference>
<dbReference type="InterPro" id="IPR016163">
    <property type="entry name" value="Ald_DH_C"/>
</dbReference>
<keyword evidence="10" id="KW-0539">Nucleus</keyword>
<evidence type="ECO:0000256" key="1">
    <source>
        <dbReference type="ARBA" id="ARBA00004123"/>
    </source>
</evidence>
<sequence length="1196" mass="131511">MPEIQTTIVPHSQEPYVTRTYPTEAELDSVIAKAAVAQKSWGAVPLEERIAIGRKFMEEFKKMGDEIPKELSLQMGRPISQGAGEIRGFLERANYMLDIAASSLADTTLESTDKPGFRRFIKRAPLGVILVIAPWNFPYLVSVNSVLPAIIAGNAALLKPSPQTPLTAERFALALTRAGVPEDIIQVIHMSPDLTNYVISKPEVNFVSFTGSVPGGHAVAKIAATAPGFTGVALELGGKDPAYVRADADLDYTAGELVDGAFFNSGQSCCAVERIYVHESVYESFVDKVVAVTKTYRLGDPTLPETNLGPVVSLASAERIRKQISDAVAAGAKSLIPESHFPQARSGTTYVAPTVLVNVDHTMEVMTEETFGPVVGIQKVSSDEEAVKLMNDSIYGLTASIWTNTEKNPASEAVFLRLVDQLETGTVFLNRCDYLDPALAWVGVKNSGRGVSLSKFGYDQLTRPKSPKGKGARGKAKDDRTDLIERADMQNDRLFAYYKAQKIVPDEEWDELVDALRQPLPTTFRVAGSRQTANTLNNTIKNVHVPSLGDVVFEGQKIPPPVQIPWYPDGLAWQFNVPKKVLRKQPEFKKFHSFLVFETEVGNISRQEGVSMLPPLFLEVEPHHKAMDMCAAPGSKTAQILEAIHAHDTITSSSIPSGLLLANDSDNKRTHLLIHQSARLPSPALMVTNLDASNYPTIKIPVARGKEAQLVLVFDRILCDVPCSGDGTIRKNMGIWKSWQPMDGNGLHSLQVRILIRAMKMLRSNGRIVYSTCSLNPVENEAVIAEALIANQDFELADVSSKFPELKRRPGLTTWQPTTDRTCVKTFESYEEFMASSVDDVMKAKMTEGHWPPKDAEKLNLPLSMRVYPHLQDSGGFFVAVLQKKGAKAKSQSDRKREAEENATELPDLKKPRLSEEVVTEEEECAMTIEPMLEVEPGVDEPAAGPAELTLDPIPGSEKPAPPSARPQKKKVLERGEGGFKENPYTFLSPDDPILLSCIERLHINSSFPSANVLVRNPEGEAARVLYLANDIVKTIIQNNNYERIRLTSAGTKVFAKQEAGKGSEAQFRVLGEGLPVILPYVDETTIVEGDMESLKILVETYYPLCDKFPEKFRKAVEERVAGSHIVHFPRGTTEIASLTHDLVLPIWKSNVSLTLMIDKKAKSALSLRLFGADITTAGKEARSEAIKKVEQKEAE</sequence>
<feature type="domain" description="SAM-dependent MTase RsmB/NOP-type" evidence="15">
    <location>
        <begin position="512"/>
        <end position="885"/>
    </location>
</feature>
<dbReference type="InterPro" id="IPR057286">
    <property type="entry name" value="PUA_NSUN2"/>
</dbReference>
<comment type="subcellular location">
    <subcellularLocation>
        <location evidence="1">Nucleus</location>
    </subcellularLocation>
</comment>
<dbReference type="CDD" id="cd07102">
    <property type="entry name" value="ALDH_EDX86601"/>
    <property type="match status" value="1"/>
</dbReference>
<dbReference type="PRINTS" id="PR02008">
    <property type="entry name" value="RCMTFAMILY"/>
</dbReference>
<dbReference type="PROSITE" id="PS01153">
    <property type="entry name" value="NOL1_NOP2_SUN"/>
    <property type="match status" value="1"/>
</dbReference>
<dbReference type="PANTHER" id="PTHR22808">
    <property type="entry name" value="NCL1 YEAST -RELATED NOL1/NOP2/FMU SUN DOMAIN-CONTAINING"/>
    <property type="match status" value="1"/>
</dbReference>
<evidence type="ECO:0000256" key="6">
    <source>
        <dbReference type="ARBA" id="ARBA00022691"/>
    </source>
</evidence>
<evidence type="ECO:0000256" key="7">
    <source>
        <dbReference type="ARBA" id="ARBA00022694"/>
    </source>
</evidence>
<keyword evidence="3" id="KW-0820">tRNA-binding</keyword>
<feature type="compositionally biased region" description="Basic and acidic residues" evidence="14">
    <location>
        <begin position="891"/>
        <end position="900"/>
    </location>
</feature>
<dbReference type="Gene3D" id="3.40.309.10">
    <property type="entry name" value="Aldehyde Dehydrogenase, Chain A, domain 2"/>
    <property type="match status" value="1"/>
</dbReference>
<dbReference type="Gene3D" id="3.40.605.10">
    <property type="entry name" value="Aldehyde Dehydrogenase, Chain A, domain 1"/>
    <property type="match status" value="1"/>
</dbReference>
<proteinExistence type="inferred from homology"/>
<dbReference type="InterPro" id="IPR057285">
    <property type="entry name" value="Pre-PUA_NSUN2"/>
</dbReference>
<evidence type="ECO:0000256" key="4">
    <source>
        <dbReference type="ARBA" id="ARBA00022603"/>
    </source>
</evidence>
<dbReference type="Pfam" id="PF25378">
    <property type="entry name" value="PUA_NSUN2"/>
    <property type="match status" value="1"/>
</dbReference>
<dbReference type="InterPro" id="IPR016161">
    <property type="entry name" value="Ald_DH/histidinol_DH"/>
</dbReference>
<dbReference type="Pfam" id="PF00171">
    <property type="entry name" value="Aldedh"/>
    <property type="match status" value="1"/>
</dbReference>
<dbReference type="Pfam" id="PF25376">
    <property type="entry name" value="Pre-PUA_NSUN2"/>
    <property type="match status" value="1"/>
</dbReference>
<evidence type="ECO:0000259" key="15">
    <source>
        <dbReference type="PROSITE" id="PS51686"/>
    </source>
</evidence>
<comment type="caution">
    <text evidence="16">The sequence shown here is derived from an EMBL/GenBank/DDBJ whole genome shotgun (WGS) entry which is preliminary data.</text>
</comment>
<evidence type="ECO:0000256" key="2">
    <source>
        <dbReference type="ARBA" id="ARBA00007494"/>
    </source>
</evidence>
<keyword evidence="6 11" id="KW-0949">S-adenosyl-L-methionine</keyword>
<dbReference type="InterPro" id="IPR023267">
    <property type="entry name" value="RCMT"/>
</dbReference>
<dbReference type="GO" id="GO:0000049">
    <property type="term" value="F:tRNA binding"/>
    <property type="evidence" value="ECO:0007669"/>
    <property type="project" value="UniProtKB-KW"/>
</dbReference>
<feature type="region of interest" description="Disordered" evidence="14">
    <location>
        <begin position="888"/>
        <end position="917"/>
    </location>
</feature>
<dbReference type="PRINTS" id="PR02011">
    <property type="entry name" value="RCMTNCL1"/>
</dbReference>
<dbReference type="InterPro" id="IPR029510">
    <property type="entry name" value="Ald_DH_CS_GLU"/>
</dbReference>
<dbReference type="SUPFAM" id="SSF53720">
    <property type="entry name" value="ALDH-like"/>
    <property type="match status" value="1"/>
</dbReference>
<dbReference type="GO" id="GO:0016620">
    <property type="term" value="F:oxidoreductase activity, acting on the aldehyde or oxo group of donors, NAD or NADP as acceptor"/>
    <property type="evidence" value="ECO:0007669"/>
    <property type="project" value="InterPro"/>
</dbReference>
<feature type="binding site" evidence="11">
    <location>
        <position position="720"/>
    </location>
    <ligand>
        <name>S-adenosyl-L-methionine</name>
        <dbReference type="ChEBI" id="CHEBI:59789"/>
    </ligand>
</feature>
<dbReference type="GO" id="GO:0030488">
    <property type="term" value="P:tRNA methylation"/>
    <property type="evidence" value="ECO:0007669"/>
    <property type="project" value="UniProtKB-ARBA"/>
</dbReference>
<evidence type="ECO:0000256" key="10">
    <source>
        <dbReference type="ARBA" id="ARBA00023242"/>
    </source>
</evidence>
<feature type="binding site" evidence="11">
    <location>
        <position position="691"/>
    </location>
    <ligand>
        <name>S-adenosyl-L-methionine</name>
        <dbReference type="ChEBI" id="CHEBI:59789"/>
    </ligand>
</feature>
<evidence type="ECO:0000256" key="14">
    <source>
        <dbReference type="SAM" id="MobiDB-lite"/>
    </source>
</evidence>
<evidence type="ECO:0000256" key="13">
    <source>
        <dbReference type="RuleBase" id="RU003345"/>
    </source>
</evidence>
<dbReference type="AlphaFoldDB" id="A0A9W8N1V2"/>
<dbReference type="InterPro" id="IPR018314">
    <property type="entry name" value="RsmB/NOL1/NOP2-like_CS"/>
</dbReference>
<dbReference type="Gene3D" id="3.40.50.150">
    <property type="entry name" value="Vaccinia Virus protein VP39"/>
    <property type="match status" value="1"/>
</dbReference>
<dbReference type="GO" id="GO:0016428">
    <property type="term" value="F:tRNA (cytidine-5-)-methyltransferase activity"/>
    <property type="evidence" value="ECO:0007669"/>
    <property type="project" value="InterPro"/>
</dbReference>
<dbReference type="Proteomes" id="UP001148786">
    <property type="component" value="Unassembled WGS sequence"/>
</dbReference>
<dbReference type="PROSITE" id="PS00070">
    <property type="entry name" value="ALDEHYDE_DEHYDR_CYS"/>
    <property type="match status" value="1"/>
</dbReference>
<evidence type="ECO:0000313" key="16">
    <source>
        <dbReference type="EMBL" id="KAJ3517530.1"/>
    </source>
</evidence>
<feature type="compositionally biased region" description="Basic and acidic residues" evidence="14">
    <location>
        <begin position="907"/>
        <end position="916"/>
    </location>
</feature>
<dbReference type="PANTHER" id="PTHR22808:SF1">
    <property type="entry name" value="RNA CYTOSINE-C(5)-METHYLTRANSFERASE NSUN2-RELATED"/>
    <property type="match status" value="1"/>
</dbReference>
<keyword evidence="17" id="KW-1185">Reference proteome</keyword>
<dbReference type="PROSITE" id="PS51686">
    <property type="entry name" value="SAM_MT_RSMB_NOP"/>
    <property type="match status" value="1"/>
</dbReference>
<dbReference type="OrthoDB" id="6093671at2759"/>
<dbReference type="InterPro" id="IPR029063">
    <property type="entry name" value="SAM-dependent_MTases_sf"/>
</dbReference>
<evidence type="ECO:0000256" key="12">
    <source>
        <dbReference type="PROSITE-ProRule" id="PRU10007"/>
    </source>
</evidence>
<protein>
    <recommendedName>
        <fullName evidence="15">SAM-dependent MTase RsmB/NOP-type domain-containing protein</fullName>
    </recommendedName>
</protein>
<dbReference type="FunFam" id="3.40.309.10:FF:000009">
    <property type="entry name" value="Aldehyde dehydrogenase A"/>
    <property type="match status" value="1"/>
</dbReference>
<evidence type="ECO:0000256" key="9">
    <source>
        <dbReference type="ARBA" id="ARBA00023002"/>
    </source>
</evidence>
<dbReference type="InterPro" id="IPR016162">
    <property type="entry name" value="Ald_DH_N"/>
</dbReference>
<dbReference type="Pfam" id="PF01189">
    <property type="entry name" value="Methyltr_RsmB-F"/>
    <property type="match status" value="1"/>
</dbReference>
<dbReference type="InterPro" id="IPR015590">
    <property type="entry name" value="Aldehyde_DH_dom"/>
</dbReference>
<dbReference type="InterPro" id="IPR049560">
    <property type="entry name" value="MeTrfase_RsmB-F_NOP2_cat"/>
</dbReference>
<feature type="binding site" evidence="11">
    <location>
        <begin position="630"/>
        <end position="636"/>
    </location>
    <ligand>
        <name>S-adenosyl-L-methionine</name>
        <dbReference type="ChEBI" id="CHEBI:59789"/>
    </ligand>
</feature>
<feature type="active site" evidence="12">
    <location>
        <position position="235"/>
    </location>
</feature>
<dbReference type="InterPro" id="IPR023270">
    <property type="entry name" value="RCMT_NCL1"/>
</dbReference>
<dbReference type="GO" id="GO:0005634">
    <property type="term" value="C:nucleus"/>
    <property type="evidence" value="ECO:0007669"/>
    <property type="project" value="UniProtKB-SubCell"/>
</dbReference>
<accession>A0A9W8N1V2</accession>
<organism evidence="16 17">
    <name type="scientific">Agrocybe chaxingu</name>
    <dbReference type="NCBI Taxonomy" id="84603"/>
    <lineage>
        <taxon>Eukaryota</taxon>
        <taxon>Fungi</taxon>
        <taxon>Dikarya</taxon>
        <taxon>Basidiomycota</taxon>
        <taxon>Agaricomycotina</taxon>
        <taxon>Agaricomycetes</taxon>
        <taxon>Agaricomycetidae</taxon>
        <taxon>Agaricales</taxon>
        <taxon>Agaricineae</taxon>
        <taxon>Strophariaceae</taxon>
        <taxon>Agrocybe</taxon>
    </lineage>
</organism>
<feature type="region of interest" description="Disordered" evidence="14">
    <location>
        <begin position="936"/>
        <end position="971"/>
    </location>
</feature>
<evidence type="ECO:0000256" key="5">
    <source>
        <dbReference type="ARBA" id="ARBA00022679"/>
    </source>
</evidence>
<name>A0A9W8N1V2_9AGAR</name>